<protein>
    <submittedName>
        <fullName evidence="2">Putative GNAT family acetyltransferase</fullName>
    </submittedName>
</protein>
<evidence type="ECO:0000259" key="1">
    <source>
        <dbReference type="PROSITE" id="PS51729"/>
    </source>
</evidence>
<keyword evidence="2" id="KW-0808">Transferase</keyword>
<dbReference type="Pfam" id="PF14542">
    <property type="entry name" value="Acetyltransf_CG"/>
    <property type="match status" value="1"/>
</dbReference>
<dbReference type="Gene3D" id="3.40.630.30">
    <property type="match status" value="1"/>
</dbReference>
<proteinExistence type="predicted"/>
<dbReference type="AlphaFoldDB" id="A0A7X0FN62"/>
<keyword evidence="3" id="KW-1185">Reference proteome</keyword>
<sequence>MTDIDETRTVVRNDEARRYEIFVGDVMGGYTEFLPGPKGRLIFPHTEIDHAYRGRGLSGDLFEGAMADAAARGDTVEPTCPALRRWLRKNKVPGLEVMWPLWARDDVDGGGAPASP</sequence>
<dbReference type="SUPFAM" id="SSF55729">
    <property type="entry name" value="Acyl-CoA N-acyltransferases (Nat)"/>
    <property type="match status" value="1"/>
</dbReference>
<reference evidence="2 3" key="1">
    <citation type="submission" date="2020-08" db="EMBL/GenBank/DDBJ databases">
        <title>Sequencing the genomes of 1000 actinobacteria strains.</title>
        <authorList>
            <person name="Klenk H.-P."/>
        </authorList>
    </citation>
    <scope>NUCLEOTIDE SEQUENCE [LARGE SCALE GENOMIC DNA]</scope>
    <source>
        <strain evidence="2 3">DSM 12511</strain>
    </source>
</reference>
<feature type="domain" description="N-acetyltransferase" evidence="1">
    <location>
        <begin position="11"/>
        <end position="100"/>
    </location>
</feature>
<name>A0A7X0FN62_9MICO</name>
<dbReference type="PROSITE" id="PS51729">
    <property type="entry name" value="GNAT_YJDJ"/>
    <property type="match status" value="1"/>
</dbReference>
<dbReference type="EMBL" id="JACHML010000001">
    <property type="protein sequence ID" value="MBB6390071.1"/>
    <property type="molecule type" value="Genomic_DNA"/>
</dbReference>
<evidence type="ECO:0000313" key="2">
    <source>
        <dbReference type="EMBL" id="MBB6390071.1"/>
    </source>
</evidence>
<dbReference type="InterPro" id="IPR016181">
    <property type="entry name" value="Acyl_CoA_acyltransferase"/>
</dbReference>
<dbReference type="InterPro" id="IPR031165">
    <property type="entry name" value="GNAT_YJDJ"/>
</dbReference>
<evidence type="ECO:0000313" key="3">
    <source>
        <dbReference type="Proteomes" id="UP000537775"/>
    </source>
</evidence>
<gene>
    <name evidence="2" type="ORF">HD594_000384</name>
</gene>
<dbReference type="Proteomes" id="UP000537775">
    <property type="component" value="Unassembled WGS sequence"/>
</dbReference>
<dbReference type="RefSeq" id="WP_184749334.1">
    <property type="nucleotide sequence ID" value="NZ_BAAAJR010000003.1"/>
</dbReference>
<accession>A0A7X0FN62</accession>
<organism evidence="2 3">
    <name type="scientific">Microbacterium thalassium</name>
    <dbReference type="NCBI Taxonomy" id="362649"/>
    <lineage>
        <taxon>Bacteria</taxon>
        <taxon>Bacillati</taxon>
        <taxon>Actinomycetota</taxon>
        <taxon>Actinomycetes</taxon>
        <taxon>Micrococcales</taxon>
        <taxon>Microbacteriaceae</taxon>
        <taxon>Microbacterium</taxon>
    </lineage>
</organism>
<dbReference type="GO" id="GO:0016740">
    <property type="term" value="F:transferase activity"/>
    <property type="evidence" value="ECO:0007669"/>
    <property type="project" value="UniProtKB-KW"/>
</dbReference>
<comment type="caution">
    <text evidence="2">The sequence shown here is derived from an EMBL/GenBank/DDBJ whole genome shotgun (WGS) entry which is preliminary data.</text>
</comment>